<dbReference type="CDD" id="cd06558">
    <property type="entry name" value="crotonase-like"/>
    <property type="match status" value="1"/>
</dbReference>
<dbReference type="Proteomes" id="UP001589575">
    <property type="component" value="Unassembled WGS sequence"/>
</dbReference>
<proteinExistence type="predicted"/>
<dbReference type="InterPro" id="IPR051053">
    <property type="entry name" value="ECH/Chromodomain_protein"/>
</dbReference>
<dbReference type="Gene3D" id="3.90.226.10">
    <property type="entry name" value="2-enoyl-CoA Hydratase, Chain A, domain 1"/>
    <property type="match status" value="1"/>
</dbReference>
<comment type="caution">
    <text evidence="1">The sequence shown here is derived from an EMBL/GenBank/DDBJ whole genome shotgun (WGS) entry which is preliminary data.</text>
</comment>
<keyword evidence="2" id="KW-1185">Reference proteome</keyword>
<dbReference type="SUPFAM" id="SSF52096">
    <property type="entry name" value="ClpP/crotonase"/>
    <property type="match status" value="1"/>
</dbReference>
<gene>
    <name evidence="1" type="ORF">ACFFX0_14115</name>
</gene>
<dbReference type="PANTHER" id="PTHR43684:SF1">
    <property type="entry name" value="ENOYL-COA DELTA ISOMERASE 2"/>
    <property type="match status" value="1"/>
</dbReference>
<dbReference type="InterPro" id="IPR001753">
    <property type="entry name" value="Enoyl-CoA_hydra/iso"/>
</dbReference>
<dbReference type="InterPro" id="IPR014748">
    <property type="entry name" value="Enoyl-CoA_hydra_C"/>
</dbReference>
<dbReference type="InterPro" id="IPR029045">
    <property type="entry name" value="ClpP/crotonase-like_dom_sf"/>
</dbReference>
<sequence length="271" mass="28357">MQDAVLTITFNRPAKKNALTDAMYGMLADAIERAESDAAVRVVLLRAEGDLFSAGNDIADFRRLADQLVERTADQPATGTAATEPGGPASGITGQMNVWRFLHALAACTTPIVAAVQGKAVGVGTTMLLHADYVVLAEGAQLITPFVDLALAPEAASTLLLPQRIGHVRAFAMFALAEPMAAEDAVAAGLANRVVPSGALQETAQQVAAALAAKPAGSLTATKRLMRDAGVLAELIDREVAVFTERLAGPEAREAFTAFAERRSPDFSQFS</sequence>
<evidence type="ECO:0000313" key="1">
    <source>
        <dbReference type="EMBL" id="MFB9072275.1"/>
    </source>
</evidence>
<organism evidence="1 2">
    <name type="scientific">Citricoccus parietis</name>
    <dbReference type="NCBI Taxonomy" id="592307"/>
    <lineage>
        <taxon>Bacteria</taxon>
        <taxon>Bacillati</taxon>
        <taxon>Actinomycetota</taxon>
        <taxon>Actinomycetes</taxon>
        <taxon>Micrococcales</taxon>
        <taxon>Micrococcaceae</taxon>
        <taxon>Citricoccus</taxon>
    </lineage>
</organism>
<dbReference type="PANTHER" id="PTHR43684">
    <property type="match status" value="1"/>
</dbReference>
<dbReference type="Gene3D" id="1.10.12.10">
    <property type="entry name" value="Lyase 2-enoyl-coa Hydratase, Chain A, domain 2"/>
    <property type="match status" value="1"/>
</dbReference>
<name>A0ABV5G028_9MICC</name>
<dbReference type="Pfam" id="PF00378">
    <property type="entry name" value="ECH_1"/>
    <property type="match status" value="1"/>
</dbReference>
<reference evidence="1 2" key="1">
    <citation type="submission" date="2024-09" db="EMBL/GenBank/DDBJ databases">
        <authorList>
            <person name="Sun Q."/>
            <person name="Mori K."/>
        </authorList>
    </citation>
    <scope>NUCLEOTIDE SEQUENCE [LARGE SCALE GENOMIC DNA]</scope>
    <source>
        <strain evidence="1 2">CCM 7609</strain>
    </source>
</reference>
<accession>A0ABV5G028</accession>
<evidence type="ECO:0000313" key="2">
    <source>
        <dbReference type="Proteomes" id="UP001589575"/>
    </source>
</evidence>
<protein>
    <submittedName>
        <fullName evidence="1">Enoyl-CoA hydratase-related protein</fullName>
    </submittedName>
</protein>
<dbReference type="EMBL" id="JBHMFI010000001">
    <property type="protein sequence ID" value="MFB9072275.1"/>
    <property type="molecule type" value="Genomic_DNA"/>
</dbReference>